<dbReference type="OrthoDB" id="8480822at2"/>
<reference evidence="2" key="1">
    <citation type="submission" date="2015-02" db="EMBL/GenBank/DDBJ databases">
        <authorList>
            <person name="Chooi Y.-H."/>
        </authorList>
    </citation>
    <scope>NUCLEOTIDE SEQUENCE [LARGE SCALE GENOMIC DNA]</scope>
    <source>
        <strain evidence="2">strain Y</strain>
    </source>
</reference>
<keyword evidence="2" id="KW-1185">Reference proteome</keyword>
<dbReference type="AlphaFoldDB" id="A0A0D6JG41"/>
<evidence type="ECO:0000313" key="2">
    <source>
        <dbReference type="Proteomes" id="UP000033187"/>
    </source>
</evidence>
<dbReference type="KEGG" id="fil:BN1229_v1_2041"/>
<dbReference type="KEGG" id="fiy:BN1229_v1_2043"/>
<accession>A0A0D6JG41</accession>
<name>A0A0D6JG41_9HYPH</name>
<dbReference type="RefSeq" id="WP_046478106.1">
    <property type="nucleotide sequence ID" value="NZ_LN829118.1"/>
</dbReference>
<proteinExistence type="predicted"/>
<gene>
    <name evidence="1" type="ORF">YBN1229_v1_2043</name>
</gene>
<dbReference type="Proteomes" id="UP000033187">
    <property type="component" value="Chromosome 1"/>
</dbReference>
<sequence length="106" mass="12988">MAHFKRGKCRYHLHKADRGSEAARLARMGRRPVRPRDGLERWQDDEFWNALCDWRWLSSWPRSHDYIYHTRPHRSATKRLEREIKKGADPDEIAWPLAKKPHHYFW</sequence>
<protein>
    <submittedName>
        <fullName evidence="1">Uncharacterized protein</fullName>
    </submittedName>
</protein>
<evidence type="ECO:0000313" key="1">
    <source>
        <dbReference type="EMBL" id="CPR19176.1"/>
    </source>
</evidence>
<dbReference type="EMBL" id="LN829119">
    <property type="protein sequence ID" value="CPR19176.1"/>
    <property type="molecule type" value="Genomic_DNA"/>
</dbReference>
<organism evidence="1 2">
    <name type="scientific">Candidatus Filomicrobium marinum</name>
    <dbReference type="NCBI Taxonomy" id="1608628"/>
    <lineage>
        <taxon>Bacteria</taxon>
        <taxon>Pseudomonadati</taxon>
        <taxon>Pseudomonadota</taxon>
        <taxon>Alphaproteobacteria</taxon>
        <taxon>Hyphomicrobiales</taxon>
        <taxon>Hyphomicrobiaceae</taxon>
        <taxon>Filomicrobium</taxon>
    </lineage>
</organism>